<dbReference type="GO" id="GO:0030688">
    <property type="term" value="C:preribosome, small subunit precursor"/>
    <property type="evidence" value="ECO:0007669"/>
    <property type="project" value="EnsemblFungi"/>
</dbReference>
<feature type="domain" description="U3 small nucleolar RNA-associated protein 20 N-terminal" evidence="2">
    <location>
        <begin position="854"/>
        <end position="1441"/>
    </location>
</feature>
<dbReference type="InterPro" id="IPR046523">
    <property type="entry name" value="UTP20_dom"/>
</dbReference>
<proteinExistence type="predicted"/>
<dbReference type="SUPFAM" id="SSF48371">
    <property type="entry name" value="ARM repeat"/>
    <property type="match status" value="3"/>
</dbReference>
<protein>
    <submittedName>
        <fullName evidence="7">DRIM domain-containing protein</fullName>
    </submittedName>
</protein>
<keyword evidence="8" id="KW-1185">Reference proteome</keyword>
<dbReference type="GO" id="GO:0032040">
    <property type="term" value="C:small-subunit processome"/>
    <property type="evidence" value="ECO:0007669"/>
    <property type="project" value="EnsemblFungi"/>
</dbReference>
<organism evidence="6 8">
    <name type="scientific">Candida parapsilosis (strain CDC 317 / ATCC MYA-4646)</name>
    <name type="common">Yeast</name>
    <name type="synonym">Monilia parapsilosis</name>
    <dbReference type="NCBI Taxonomy" id="578454"/>
    <lineage>
        <taxon>Eukaryota</taxon>
        <taxon>Fungi</taxon>
        <taxon>Dikarya</taxon>
        <taxon>Ascomycota</taxon>
        <taxon>Saccharomycotina</taxon>
        <taxon>Pichiomycetes</taxon>
        <taxon>Debaryomycetaceae</taxon>
        <taxon>Candida/Lodderomyces clade</taxon>
        <taxon>Candida</taxon>
    </lineage>
</organism>
<dbReference type="CGD" id="CAL0000145813">
    <property type="gene designation" value="CPAR2_101940"/>
</dbReference>
<dbReference type="GO" id="GO:0030686">
    <property type="term" value="C:90S preribosome"/>
    <property type="evidence" value="ECO:0007669"/>
    <property type="project" value="EnsemblFungi"/>
</dbReference>
<reference evidence="8" key="1">
    <citation type="journal article" date="2009" name="Nature">
        <title>Evolution of pathogenicity and sexual reproduction in eight Candida genomes.</title>
        <authorList>
            <person name="Butler G."/>
            <person name="Rasmussen M.D."/>
            <person name="Lin M.F."/>
            <person name="Santos M.A."/>
            <person name="Sakthikumar S."/>
            <person name="Munro C.A."/>
            <person name="Rheinbay E."/>
            <person name="Grabherr M."/>
            <person name="Forche A."/>
            <person name="Reedy J.L."/>
            <person name="Agrafioti I."/>
            <person name="Arnaud M.B."/>
            <person name="Bates S."/>
            <person name="Brown A.J."/>
            <person name="Brunke S."/>
            <person name="Costanzo M.C."/>
            <person name="Fitzpatrick D.A."/>
            <person name="de Groot P.W."/>
            <person name="Harris D."/>
            <person name="Hoyer L.L."/>
            <person name="Hube B."/>
            <person name="Klis F.M."/>
            <person name="Kodira C."/>
            <person name="Lennard N."/>
            <person name="Logue M.E."/>
            <person name="Martin R."/>
            <person name="Neiman A.M."/>
            <person name="Nikolaou E."/>
            <person name="Quail M.A."/>
            <person name="Quinn J."/>
            <person name="Santos M.C."/>
            <person name="Schmitzberger F.F."/>
            <person name="Sherlock G."/>
            <person name="Shah P."/>
            <person name="Silverstein K.A."/>
            <person name="Skrzypek M.S."/>
            <person name="Soll D."/>
            <person name="Staggs R."/>
            <person name="Stansfield I."/>
            <person name="Stumpf M.P."/>
            <person name="Sudbery P.E."/>
            <person name="Srikantha T."/>
            <person name="Zeng Q."/>
            <person name="Berman J."/>
            <person name="Berriman M."/>
            <person name="Heitman J."/>
            <person name="Gow N.A."/>
            <person name="Lorenz M.C."/>
            <person name="Birren B.W."/>
            <person name="Kellis M."/>
            <person name="Cuomo C.A."/>
        </authorList>
    </citation>
    <scope>NUCLEOTIDE SEQUENCE [LARGE SCALE GENOMIC DNA]</scope>
    <source>
        <strain evidence="8">CDC 317 / ATCC MYA-4646</strain>
    </source>
</reference>
<dbReference type="Pfam" id="PF20416">
    <property type="entry name" value="UTP20"/>
    <property type="match status" value="1"/>
</dbReference>
<accession>G8B6S4</accession>
<dbReference type="PANTHER" id="PTHR17695">
    <property type="entry name" value="SMALL SUBUNIT PROCESSOME COMPONENT 20 HOMOLOG"/>
    <property type="match status" value="1"/>
</dbReference>
<dbReference type="Proteomes" id="UP000005221">
    <property type="component" value="Chromosome 1"/>
</dbReference>
<feature type="domain" description="U3 small nucleolar RNA-associated protein 20 C-terminal" evidence="4">
    <location>
        <begin position="2174"/>
        <end position="2485"/>
    </location>
</feature>
<dbReference type="InterPro" id="IPR052575">
    <property type="entry name" value="SSU_processome_comp_20"/>
</dbReference>
<evidence type="ECO:0000313" key="8">
    <source>
        <dbReference type="Proteomes" id="UP000005221"/>
    </source>
</evidence>
<dbReference type="GO" id="GO:0005654">
    <property type="term" value="C:nucleoplasm"/>
    <property type="evidence" value="ECO:0007669"/>
    <property type="project" value="EnsemblFungi"/>
</dbReference>
<feature type="domain" description="U3 small nucleolar RNA-associated protein 20" evidence="3">
    <location>
        <begin position="1626"/>
        <end position="1841"/>
    </location>
</feature>
<evidence type="ECO:0000313" key="6">
    <source>
        <dbReference type="EMBL" id="CCE40156.1"/>
    </source>
</evidence>
<dbReference type="GO" id="GO:0000472">
    <property type="term" value="P:endonucleolytic cleavage to generate mature 5'-end of SSU-rRNA from (SSU-rRNA, 5.8S rRNA, LSU-rRNA)"/>
    <property type="evidence" value="ECO:0007669"/>
    <property type="project" value="EnsemblFungi"/>
</dbReference>
<reference evidence="6" key="3">
    <citation type="submission" date="2011-10" db="EMBL/GenBank/DDBJ databases">
        <title>Transcriptional landscape of the pathogenic yeast Candida parapsilosis.</title>
        <authorList>
            <person name="Guida A."/>
            <person name="Lindstaedt C."/>
            <person name="Maguire S.L."/>
            <person name="Ding C."/>
            <person name="Higgins D.G."/>
            <person name="Harris D."/>
            <person name="Berriman M."/>
            <person name="Butler G."/>
        </authorList>
    </citation>
    <scope>NUCLEOTIDE SEQUENCE</scope>
    <source>
        <strain evidence="6">CDC317</strain>
    </source>
</reference>
<dbReference type="STRING" id="578454.G8B6S4"/>
<dbReference type="GO" id="GO:0005737">
    <property type="term" value="C:cytoplasm"/>
    <property type="evidence" value="ECO:0007669"/>
    <property type="project" value="EnsemblFungi"/>
</dbReference>
<dbReference type="GO" id="GO:0000447">
    <property type="term" value="P:endonucleolytic cleavage in ITS1 to separate SSU-rRNA from 5.8S rRNA and LSU-rRNA from tricistronic rRNA transcript (SSU-rRNA, 5.8S rRNA, LSU-rRNA)"/>
    <property type="evidence" value="ECO:0007669"/>
    <property type="project" value="EnsemblFungi"/>
</dbReference>
<dbReference type="EMBL" id="HE605203">
    <property type="protein sequence ID" value="CCE40156.1"/>
    <property type="molecule type" value="Genomic_DNA"/>
</dbReference>
<dbReference type="EnsemblFungi" id="CPAR2_101940-T">
    <property type="protein sequence ID" value="CPAR2_101940-T-p1"/>
    <property type="gene ID" value="CPAR2_101940"/>
</dbReference>
<dbReference type="InterPro" id="IPR016024">
    <property type="entry name" value="ARM-type_fold"/>
</dbReference>
<dbReference type="InterPro" id="IPR011989">
    <property type="entry name" value="ARM-like"/>
</dbReference>
<dbReference type="PANTHER" id="PTHR17695:SF11">
    <property type="entry name" value="SMALL SUBUNIT PROCESSOME COMPONENT 20 HOMOLOG"/>
    <property type="match status" value="1"/>
</dbReference>
<evidence type="ECO:0000259" key="2">
    <source>
        <dbReference type="Pfam" id="PF07539"/>
    </source>
</evidence>
<dbReference type="Gene3D" id="1.25.10.10">
    <property type="entry name" value="Leucine-rich Repeat Variant"/>
    <property type="match status" value="2"/>
</dbReference>
<dbReference type="Pfam" id="PF23099">
    <property type="entry name" value="UTP20_C"/>
    <property type="match status" value="1"/>
</dbReference>
<feature type="region of interest" description="Disordered" evidence="1">
    <location>
        <begin position="2447"/>
        <end position="2499"/>
    </location>
</feature>
<evidence type="ECO:0000313" key="5">
    <source>
        <dbReference type="CGD" id="CAL0000145813"/>
    </source>
</evidence>
<dbReference type="VEuPathDB" id="FungiDB:CPAR2_101940"/>
<sequence>MLFGFSSIFYNQIGHTDTTTHFLLTLVLVPYTFTFVVQISFQRMPKNKTTESGRRHAFISFRERVDSIKIEPNKRLDKRVHDEVESSHLLTTLEHWNELNLSGTFTDLSSSIENYCQSLPQVLHHKQRIYEEIYQAIHKNDIHSLQPSLELLSQFIHDLGPDFMPFYEKTLGLLVEVVLMQSPNDIQNNRNTSNALNWIFTTLAFAFKYLVKILTQDLHPTFSGLFPLLTLTNRSYISRFCAEALSYLVRKSNADVLRRFIHHAIYDNVETVESNEHYSESLKILFSESMKSTRGSFHTKSKTILTILMECIISEIKQEYQPQVTSLVSDILLDVLHHGEQNSCQEFYKLVSGAVSDVVQSSCSDLTLLMSSQLLSSLCFVDSGRKVSDWSCVLDVVDEILEVVKNIQDPSIELTELLVYMMSIIFRNVSIPSLMSRHRRYLDAMYNLNQGLSFLPFAYAGLTVAGEKLKNFGITKYIQTYINNANTVEKMQRVVLFLEKQGKRFNFTIPDQLLDAQTQHIAADLESDGFEDIYWRLLLVKHSTGKSFDVSILVQLAKTAPDSIIGREVVTLAIELLAPKLEKSSPIAQDLTLFILERFDKFSRSLNFLPAMTQFIKIVDDPQIFLDPALVCLLLPSHDTRSHAIDLIESILAIQQIPTSPVFQQIKLIEQIPLTIDTGRDIMLRVRNLGTELSKQVKPTQFDKITTVNFLFGLLSNKFQPSWKAVFEAIPLIASTCKSEIWKCSFEFLLMDYQSRDDLEEMLPGVDSNLISWQPKNYRLHQNFEQFENNYLVYFRSIENSINGLAKSSFQQNEFEGLVRTNTLQALQNAPSVVDVSKLVDFLLDANQHMIYQKWSKNDKNEYLTLLSKVKNLRKISGSENLFNYMLDLLTSTYTKVQQLALDVIFAFNDQIINKHRDVLRNFLDDVTFSDELSKFTSIDCPIEYNDKQHIMPLVIRILFGKFQGKLASKSKQGGKNAVLLSLPSFSDEEIASFIGIGASKLNYKDYFGKRMSTAGLGFDYGELKKITGFISLLQQVYEVFKKNHASVLATTIEPLLYSLLCAQNRIDCESDEEDPVSDKMARHIRSSGMRSLKELFHILGPEFDWTPYVGVVTNELIAPRLPKFANENLQQPSAVLSLMCFWIRSPNTLPFLFASDFDAVKSILSLLEKQDAKESVISVVLDFAVTALEKRNDTEESYFTLLAIVVDSLLQTLSSIINRITNPEVGSKVIKTLLLMIQGDYIDTKETKSALIQSLTFALERNNQQIDVNDKSNILVALSSLLASYECSFEKILPLYQACSKLLRVISTKDVRETLATLFGVLGSKFERLQIVSQVVIGLNAYISRMGEYDFENRLDAYRLVNEELYLSLDPIQWSPLLSNALFNINDPTELAIRVNAGYLLKRFVDCYTSKPSAGEAQPYIHLLKDMILPLVRIGIRKENEDVQNEYVAVLEYIIKHDKYFPDLRDLQVLIGTEDDEESQFFRNINHIQLHLRQRSIRRLSTVADSINGSNVSHYILPLLERYTISNEERYRNIGLEALESIKILVRSISWNQYKAIFKRYLAGLKMDSEVLRQRVNLVVAISAVLKDHKDDGTLLNVGSQDDIDGFLQTEVLPQITKILQVRDDDTIVARAPLAEAAINLILSLSDDKVEGALPSVLTSLCQVMRSRSEELRDAVRKTLGKITVALGANYFSFIVRELKTALSRGSQIHVLSYTVHYLLQCLAHVLQHGDLNESISLTIDIAMEDIFGAAGQEKDADGYTSKMKEVKFKKSFDTCEILASNISLDHFGELINPIKLLLQETINHKVQVQLDEVLRKLSLGLNHNTEASNQAILHLCFEIFSMSNEADPNQKITKLSESEQHFLTTLSRKTKSHVDRSPYRQTMQKLSLELLRTAISRHENLLLTSNLNGFVPLLATAINSEAEGVVLASLKVLIIVVRLPFDEESQGILKSCVRKALVLIKDSPTTNSDVCQAALKFLATTIKHNPTVVIKDSAISYVLTRVQPDLEEPNRQGLAFQFLKAVVSQHLLLPEIYDVMDSVAKLMIVNHSKEIRDMSRSIYFQFLMEYDQGKGKLEKSFKFLVNNLTYPTEEGRQSVMELIHLIILKAGPELLDKLASSFFIALANILVSDDSSRSREMANVLLTSMMKKLSEVDFIEKYCTAWLQQSSNVLLKRCGFQVYKMLTTVFGMKVYPSLNKLALENISKILADSKFNEEGNSVDWELVYSSLSVFGAIVSCLKDQIYEQKYISLWDSVIDCLLYPHSWIRLITCRLVSVLLSNLDKSKLDNSKLELIATKLIHQLRTPSLSDELGTMCIKNLTFIAVKWEDTRAQLKTGDGDEMQYANDFLIKRVCGIIKQENQTSLAKKISIKFLILFIQLTKEDRMIEVSEKIIDSLYNFTDEEYSRSLSDEELINISLQALNMVQEKIGTTEYTRLFAKIRHQVDTRRKSRKAKRSQMAVTAPDIAAKRKFKKHERVREKRKHEKDENGYYKPKKKRVR</sequence>
<dbReference type="eggNOG" id="KOG1823">
    <property type="taxonomic scope" value="Eukaryota"/>
</dbReference>
<dbReference type="InterPro" id="IPR011430">
    <property type="entry name" value="UTP20_N"/>
</dbReference>
<feature type="compositionally biased region" description="Basic residues" evidence="1">
    <location>
        <begin position="2468"/>
        <end position="2483"/>
    </location>
</feature>
<evidence type="ECO:0000259" key="3">
    <source>
        <dbReference type="Pfam" id="PF20416"/>
    </source>
</evidence>
<gene>
    <name evidence="5 6" type="ordered locus">CPAR2_101940</name>
</gene>
<accession>A0AAJ8VU61</accession>
<reference evidence="7" key="4">
    <citation type="submission" date="2025-05" db="UniProtKB">
        <authorList>
            <consortium name="EnsemblFungi"/>
        </authorList>
    </citation>
    <scope>IDENTIFICATION</scope>
</reference>
<evidence type="ECO:0000259" key="4">
    <source>
        <dbReference type="Pfam" id="PF23099"/>
    </source>
</evidence>
<dbReference type="GO" id="GO:0000480">
    <property type="term" value="P:endonucleolytic cleavage in 5'-ETS of tricistronic rRNA transcript (SSU-rRNA, 5.8S rRNA, LSU-rRNA)"/>
    <property type="evidence" value="ECO:0007669"/>
    <property type="project" value="EnsemblFungi"/>
</dbReference>
<dbReference type="InterPro" id="IPR057525">
    <property type="entry name" value="UTP20_C"/>
</dbReference>
<name>G8B6S4_CANPC</name>
<evidence type="ECO:0000256" key="1">
    <source>
        <dbReference type="SAM" id="MobiDB-lite"/>
    </source>
</evidence>
<reference evidence="8" key="2">
    <citation type="journal article" date="2011" name="BMC Genomics">
        <title>Using RNA-seq to determine the transcriptional landscape and the hypoxic response of the pathogenic yeast Candida parapsilosis.</title>
        <authorList>
            <person name="Guida A."/>
            <person name="Lindstaedt C."/>
            <person name="Maguire S.L."/>
            <person name="Ding C."/>
            <person name="Higgins D.G."/>
            <person name="Corton N.J."/>
            <person name="Berriman M."/>
            <person name="Butler G."/>
        </authorList>
    </citation>
    <scope>GENOME REANNOTATION</scope>
    <source>
        <strain evidence="8">CDC 317 / ATCC MYA-4646</strain>
    </source>
</reference>
<dbReference type="Pfam" id="PF07539">
    <property type="entry name" value="UTP20_N"/>
    <property type="match status" value="1"/>
</dbReference>
<evidence type="ECO:0000313" key="7">
    <source>
        <dbReference type="EnsemblFungi" id="CPAR2_101940-T-p1"/>
    </source>
</evidence>